<reference evidence="3" key="1">
    <citation type="submission" date="2018-05" db="EMBL/GenBank/DDBJ databases">
        <authorList>
            <person name="Lanie J.A."/>
            <person name="Ng W.-L."/>
            <person name="Kazmierczak K.M."/>
            <person name="Andrzejewski T.M."/>
            <person name="Davidsen T.M."/>
            <person name="Wayne K.J."/>
            <person name="Tettelin H."/>
            <person name="Glass J.I."/>
            <person name="Rusch D."/>
            <person name="Podicherti R."/>
            <person name="Tsui H.-C.T."/>
            <person name="Winkler M.E."/>
        </authorList>
    </citation>
    <scope>NUCLEOTIDE SEQUENCE</scope>
</reference>
<dbReference type="EMBL" id="UINC01039294">
    <property type="protein sequence ID" value="SVB37573.1"/>
    <property type="molecule type" value="Genomic_DNA"/>
</dbReference>
<dbReference type="GO" id="GO:0030246">
    <property type="term" value="F:carbohydrate binding"/>
    <property type="evidence" value="ECO:0007669"/>
    <property type="project" value="InterPro"/>
</dbReference>
<proteinExistence type="predicted"/>
<evidence type="ECO:0000259" key="2">
    <source>
        <dbReference type="Pfam" id="PF19313"/>
    </source>
</evidence>
<gene>
    <name evidence="3" type="ORF">METZ01_LOCUS190427</name>
</gene>
<evidence type="ECO:0000313" key="3">
    <source>
        <dbReference type="EMBL" id="SVB37573.1"/>
    </source>
</evidence>
<dbReference type="PROSITE" id="PS51257">
    <property type="entry name" value="PROKAR_LIPOPROTEIN"/>
    <property type="match status" value="1"/>
</dbReference>
<dbReference type="CDD" id="cd09618">
    <property type="entry name" value="CBM9_like_2"/>
    <property type="match status" value="1"/>
</dbReference>
<dbReference type="Pfam" id="PF06452">
    <property type="entry name" value="CBM9_1"/>
    <property type="match status" value="1"/>
</dbReference>
<name>A0A382DIX0_9ZZZZ</name>
<dbReference type="Gene3D" id="2.60.40.1190">
    <property type="match status" value="1"/>
</dbReference>
<dbReference type="GO" id="GO:0016052">
    <property type="term" value="P:carbohydrate catabolic process"/>
    <property type="evidence" value="ECO:0007669"/>
    <property type="project" value="InterPro"/>
</dbReference>
<dbReference type="InterPro" id="IPR010502">
    <property type="entry name" value="Carb-bd_dom_fam9"/>
</dbReference>
<dbReference type="InterPro" id="IPR045670">
    <property type="entry name" value="DUF5916"/>
</dbReference>
<feature type="domain" description="Carbohydrate-binding" evidence="1">
    <location>
        <begin position="47"/>
        <end position="223"/>
    </location>
</feature>
<dbReference type="GO" id="GO:0004553">
    <property type="term" value="F:hydrolase activity, hydrolyzing O-glycosyl compounds"/>
    <property type="evidence" value="ECO:0007669"/>
    <property type="project" value="InterPro"/>
</dbReference>
<accession>A0A382DIX0</accession>
<dbReference type="AlphaFoldDB" id="A0A382DIX0"/>
<sequence length="417" mass="45768">MNLRIGAALLIAIGCWISSPLSLQSQQMEPEVRPVARALKISNPPGIDGRMDDEVWEGVPSMTGFVQREPMDGSPASERTEVRVLFDDEAIFFGVWAYDSRPNEIIPGDQVRDYEVQDSDAVVIVIDTYNDEQNAFVFGTTPAGIEYDGQVANEGQGSGRFLGAGFNPQRRFQSGSGAGFNKNWDGSWEVATSMDSGGWYAEFRIPFNTLRYGGDNDSWGLNVSRRIRRLNEESLWSAVPREFNLYRLNYAGTIVGLDPPFHRLGTVTPYFLTSSSRNYEIGESSFGEDLNIGGEAKLQVTQGLTLDVTANTDFAQVEVDDQQVNLTRFSLLFPEKRAFFLENAGFFAVGGGGADLFFSRRIGIVDGERVPIRGGGRLSGKAVGVNLGLLHIQTGDAQGTQGDAYSVARVARELPNR</sequence>
<feature type="domain" description="DUF5916" evidence="2">
    <location>
        <begin position="267"/>
        <end position="363"/>
    </location>
</feature>
<organism evidence="3">
    <name type="scientific">marine metagenome</name>
    <dbReference type="NCBI Taxonomy" id="408172"/>
    <lineage>
        <taxon>unclassified sequences</taxon>
        <taxon>metagenomes</taxon>
        <taxon>ecological metagenomes</taxon>
    </lineage>
</organism>
<evidence type="ECO:0000259" key="1">
    <source>
        <dbReference type="Pfam" id="PF06452"/>
    </source>
</evidence>
<feature type="non-terminal residue" evidence="3">
    <location>
        <position position="417"/>
    </location>
</feature>
<protein>
    <submittedName>
        <fullName evidence="3">Uncharacterized protein</fullName>
    </submittedName>
</protein>
<dbReference type="Pfam" id="PF19313">
    <property type="entry name" value="DUF5916"/>
    <property type="match status" value="1"/>
</dbReference>
<dbReference type="SUPFAM" id="SSF49344">
    <property type="entry name" value="CBD9-like"/>
    <property type="match status" value="1"/>
</dbReference>